<gene>
    <name evidence="1" type="ORF">A0J61_10364</name>
</gene>
<dbReference type="Proteomes" id="UP000093000">
    <property type="component" value="Unassembled WGS sequence"/>
</dbReference>
<comment type="caution">
    <text evidence="1">The sequence shown here is derived from an EMBL/GenBank/DDBJ whole genome shotgun (WGS) entry which is preliminary data.</text>
</comment>
<name>A0A1C7MXS1_9FUNG</name>
<keyword evidence="2" id="KW-1185">Reference proteome</keyword>
<evidence type="ECO:0000313" key="2">
    <source>
        <dbReference type="Proteomes" id="UP000093000"/>
    </source>
</evidence>
<dbReference type="InParanoid" id="A0A1C7MXS1"/>
<feature type="non-terminal residue" evidence="1">
    <location>
        <position position="1"/>
    </location>
</feature>
<proteinExistence type="predicted"/>
<protein>
    <submittedName>
        <fullName evidence="1">Uncharacterized protein</fullName>
    </submittedName>
</protein>
<evidence type="ECO:0000313" key="1">
    <source>
        <dbReference type="EMBL" id="OBZ81588.1"/>
    </source>
</evidence>
<reference evidence="1 2" key="1">
    <citation type="submission" date="2016-03" db="EMBL/GenBank/DDBJ databases">
        <title>Choanephora cucurbitarum.</title>
        <authorList>
            <person name="Min B."/>
            <person name="Park H."/>
            <person name="Park J.-H."/>
            <person name="Shin H.-D."/>
            <person name="Choi I.-G."/>
        </authorList>
    </citation>
    <scope>NUCLEOTIDE SEQUENCE [LARGE SCALE GENOMIC DNA]</scope>
    <source>
        <strain evidence="1 2">KUS-F28377</strain>
    </source>
</reference>
<dbReference type="EMBL" id="LUGH01001137">
    <property type="protein sequence ID" value="OBZ81588.1"/>
    <property type="molecule type" value="Genomic_DNA"/>
</dbReference>
<dbReference type="OrthoDB" id="2287981at2759"/>
<accession>A0A1C7MXS1</accession>
<dbReference type="AlphaFoldDB" id="A0A1C7MXS1"/>
<feature type="non-terminal residue" evidence="1">
    <location>
        <position position="72"/>
    </location>
</feature>
<sequence>HSVLTEYFGGLQARLANEEYPSEYNNGTFWIEPMMTFFLFQKRDVNYLVLEKIAGRASKRKAITKNHMPEEL</sequence>
<organism evidence="1 2">
    <name type="scientific">Choanephora cucurbitarum</name>
    <dbReference type="NCBI Taxonomy" id="101091"/>
    <lineage>
        <taxon>Eukaryota</taxon>
        <taxon>Fungi</taxon>
        <taxon>Fungi incertae sedis</taxon>
        <taxon>Mucoromycota</taxon>
        <taxon>Mucoromycotina</taxon>
        <taxon>Mucoromycetes</taxon>
        <taxon>Mucorales</taxon>
        <taxon>Mucorineae</taxon>
        <taxon>Choanephoraceae</taxon>
        <taxon>Choanephoroideae</taxon>
        <taxon>Choanephora</taxon>
    </lineage>
</organism>